<dbReference type="Proteomes" id="UP000825935">
    <property type="component" value="Chromosome 2"/>
</dbReference>
<evidence type="ECO:0000313" key="2">
    <source>
        <dbReference type="EMBL" id="KAH7443188.1"/>
    </source>
</evidence>
<reference evidence="2" key="1">
    <citation type="submission" date="2021-08" db="EMBL/GenBank/DDBJ databases">
        <title>WGS assembly of Ceratopteris richardii.</title>
        <authorList>
            <person name="Marchant D.B."/>
            <person name="Chen G."/>
            <person name="Jenkins J."/>
            <person name="Shu S."/>
            <person name="Leebens-Mack J."/>
            <person name="Grimwood J."/>
            <person name="Schmutz J."/>
            <person name="Soltis P."/>
            <person name="Soltis D."/>
            <person name="Chen Z.-H."/>
        </authorList>
    </citation>
    <scope>NUCLEOTIDE SEQUENCE</scope>
    <source>
        <strain evidence="2">Whitten #5841</strain>
        <tissue evidence="2">Leaf</tissue>
    </source>
</reference>
<keyword evidence="3" id="KW-1185">Reference proteome</keyword>
<sequence>MAPDLLAPLSTAGGKGGAEYKVQAWERGQRVRKIEVFAGGWLIKAIRLWLTDDAHFQEFGRHDDRHKSQEFTFKDDESIKSMSLWCDGDRSRAGAIKFVTSAGRTFDYGMFDSKRRKKEVKVDVGSGILVGAVLRAGEDIDAMSFYFLSSEVLRGHLGSVRYGGHLQGNSEVEALDFYTQVNKFSTPICWTFTGEKEVPMIRKWTSSKETFFKADTLMNTEVPCFDVKSTFQWQTGRASCDERSKEERKKLFWSNSGQLSPGQSISLEAITRKGTLEVPYTGIVTISLANGAKFEFEETGTFTGVEYGSVEIRSTWGMHPFFILFSLVYSFVSKIMEFMKGGHS</sequence>
<dbReference type="InterPro" id="IPR036404">
    <property type="entry name" value="Jacalin-like_lectin_dom_sf"/>
</dbReference>
<gene>
    <name evidence="2" type="ORF">KP509_02G024600</name>
</gene>
<dbReference type="Gene3D" id="2.100.10.30">
    <property type="entry name" value="Jacalin-like lectin domain"/>
    <property type="match status" value="1"/>
</dbReference>
<proteinExistence type="predicted"/>
<comment type="caution">
    <text evidence="2">The sequence shown here is derived from an EMBL/GenBank/DDBJ whole genome shotgun (WGS) entry which is preliminary data.</text>
</comment>
<evidence type="ECO:0000313" key="3">
    <source>
        <dbReference type="Proteomes" id="UP000825935"/>
    </source>
</evidence>
<accession>A0A8T2V7Y3</accession>
<name>A0A8T2V7Y3_CERRI</name>
<dbReference type="SUPFAM" id="SSF51101">
    <property type="entry name" value="Mannose-binding lectins"/>
    <property type="match status" value="1"/>
</dbReference>
<dbReference type="Pfam" id="PF01419">
    <property type="entry name" value="Jacalin"/>
    <property type="match status" value="1"/>
</dbReference>
<organism evidence="2 3">
    <name type="scientific">Ceratopteris richardii</name>
    <name type="common">Triangle waterfern</name>
    <dbReference type="NCBI Taxonomy" id="49495"/>
    <lineage>
        <taxon>Eukaryota</taxon>
        <taxon>Viridiplantae</taxon>
        <taxon>Streptophyta</taxon>
        <taxon>Embryophyta</taxon>
        <taxon>Tracheophyta</taxon>
        <taxon>Polypodiopsida</taxon>
        <taxon>Polypodiidae</taxon>
        <taxon>Polypodiales</taxon>
        <taxon>Pteridineae</taxon>
        <taxon>Pteridaceae</taxon>
        <taxon>Parkerioideae</taxon>
        <taxon>Ceratopteris</taxon>
    </lineage>
</organism>
<dbReference type="EMBL" id="CM035407">
    <property type="protein sequence ID" value="KAH7443188.1"/>
    <property type="molecule type" value="Genomic_DNA"/>
</dbReference>
<dbReference type="AlphaFoldDB" id="A0A8T2V7Y3"/>
<dbReference type="OrthoDB" id="3758675at2759"/>
<protein>
    <recommendedName>
        <fullName evidence="1">Jacalin-type lectin domain-containing protein</fullName>
    </recommendedName>
</protein>
<dbReference type="Gene3D" id="2.170.15.10">
    <property type="entry name" value="Proaerolysin, chain A, domain 3"/>
    <property type="match status" value="1"/>
</dbReference>
<dbReference type="CDD" id="cd09302">
    <property type="entry name" value="Jacalin_like"/>
    <property type="match status" value="1"/>
</dbReference>
<evidence type="ECO:0000259" key="1">
    <source>
        <dbReference type="PROSITE" id="PS51752"/>
    </source>
</evidence>
<dbReference type="InterPro" id="IPR001229">
    <property type="entry name" value="Jacalin-like_lectin_dom"/>
</dbReference>
<feature type="domain" description="Jacalin-type lectin" evidence="1">
    <location>
        <begin position="6"/>
        <end position="149"/>
    </location>
</feature>
<dbReference type="PROSITE" id="PS51752">
    <property type="entry name" value="JACALIN_LECTIN"/>
    <property type="match status" value="1"/>
</dbReference>